<dbReference type="GO" id="GO:0008233">
    <property type="term" value="F:peptidase activity"/>
    <property type="evidence" value="ECO:0007669"/>
    <property type="project" value="UniProtKB-KW"/>
</dbReference>
<dbReference type="Pfam" id="PF02861">
    <property type="entry name" value="Clp_N"/>
    <property type="match status" value="1"/>
</dbReference>
<sequence length="154" mass="16177">MTLRTARSDIAFMSSLFTAAEEEAHKLGDDVMGPEHLVVAVLDLDDIHRSDLNRLGLDADSFRRAIASVHADALATSGVYGSPASIEGGPSGPLRSTQGAQQVFRDARKRAKAKRAPLTAAGILASAARPEHGTTARALAHLGIDRAAVEALDQ</sequence>
<dbReference type="EMBL" id="JBCLVG010000001">
    <property type="protein sequence ID" value="MEN1945000.1"/>
    <property type="molecule type" value="Genomic_DNA"/>
</dbReference>
<keyword evidence="3" id="KW-0378">Hydrolase</keyword>
<dbReference type="SUPFAM" id="SSF81923">
    <property type="entry name" value="Double Clp-N motif"/>
    <property type="match status" value="1"/>
</dbReference>
<gene>
    <name evidence="3" type="ORF">WJX64_00415</name>
</gene>
<reference evidence="3 4" key="1">
    <citation type="submission" date="2024-03" db="EMBL/GenBank/DDBJ databases">
        <title>YIM 134122 draft genome.</title>
        <authorList>
            <person name="Zuo S."/>
            <person name="Xiong L."/>
        </authorList>
    </citation>
    <scope>NUCLEOTIDE SEQUENCE [LARGE SCALE GENOMIC DNA]</scope>
    <source>
        <strain evidence="3 4">YIM 134122</strain>
    </source>
</reference>
<keyword evidence="3" id="KW-0645">Protease</keyword>
<dbReference type="Gene3D" id="1.10.1780.10">
    <property type="entry name" value="Clp, N-terminal domain"/>
    <property type="match status" value="1"/>
</dbReference>
<evidence type="ECO:0000259" key="2">
    <source>
        <dbReference type="Pfam" id="PF02861"/>
    </source>
</evidence>
<name>A0ABU9VZ19_9MICO</name>
<evidence type="ECO:0000313" key="4">
    <source>
        <dbReference type="Proteomes" id="UP001425155"/>
    </source>
</evidence>
<accession>A0ABU9VZ19</accession>
<dbReference type="GO" id="GO:0006508">
    <property type="term" value="P:proteolysis"/>
    <property type="evidence" value="ECO:0007669"/>
    <property type="project" value="UniProtKB-KW"/>
</dbReference>
<dbReference type="RefSeq" id="WP_342110708.1">
    <property type="nucleotide sequence ID" value="NZ_JBCAUN010000001.1"/>
</dbReference>
<proteinExistence type="predicted"/>
<organism evidence="3 4">
    <name type="scientific">Leifsonia stereocauli</name>
    <dbReference type="NCBI Taxonomy" id="3134136"/>
    <lineage>
        <taxon>Bacteria</taxon>
        <taxon>Bacillati</taxon>
        <taxon>Actinomycetota</taxon>
        <taxon>Actinomycetes</taxon>
        <taxon>Micrococcales</taxon>
        <taxon>Microbacteriaceae</taxon>
        <taxon>Leifsonia</taxon>
    </lineage>
</organism>
<dbReference type="InterPro" id="IPR004176">
    <property type="entry name" value="Clp_R_N"/>
</dbReference>
<feature type="domain" description="Clp R" evidence="2">
    <location>
        <begin position="16"/>
        <end position="112"/>
    </location>
</feature>
<protein>
    <submittedName>
        <fullName evidence="3">Clp protease N-terminal domain-containing protein</fullName>
    </submittedName>
</protein>
<evidence type="ECO:0000256" key="1">
    <source>
        <dbReference type="SAM" id="MobiDB-lite"/>
    </source>
</evidence>
<evidence type="ECO:0000313" key="3">
    <source>
        <dbReference type="EMBL" id="MEN1945000.1"/>
    </source>
</evidence>
<keyword evidence="4" id="KW-1185">Reference proteome</keyword>
<dbReference type="Proteomes" id="UP001425155">
    <property type="component" value="Unassembled WGS sequence"/>
</dbReference>
<comment type="caution">
    <text evidence="3">The sequence shown here is derived from an EMBL/GenBank/DDBJ whole genome shotgun (WGS) entry which is preliminary data.</text>
</comment>
<dbReference type="InterPro" id="IPR036628">
    <property type="entry name" value="Clp_N_dom_sf"/>
</dbReference>
<feature type="region of interest" description="Disordered" evidence="1">
    <location>
        <begin position="84"/>
        <end position="111"/>
    </location>
</feature>